<dbReference type="PANTHER" id="PTHR10443">
    <property type="entry name" value="MICROSOMAL DIPEPTIDASE"/>
    <property type="match status" value="1"/>
</dbReference>
<evidence type="ECO:0000313" key="1">
    <source>
        <dbReference type="EMBL" id="HIQ72403.1"/>
    </source>
</evidence>
<protein>
    <submittedName>
        <fullName evidence="1">Membrane dipeptidase</fullName>
    </submittedName>
</protein>
<reference evidence="1" key="2">
    <citation type="journal article" date="2021" name="PeerJ">
        <title>Extensive microbial diversity within the chicken gut microbiome revealed by metagenomics and culture.</title>
        <authorList>
            <person name="Gilroy R."/>
            <person name="Ravi A."/>
            <person name="Getino M."/>
            <person name="Pursley I."/>
            <person name="Horton D.L."/>
            <person name="Alikhan N.F."/>
            <person name="Baker D."/>
            <person name="Gharbi K."/>
            <person name="Hall N."/>
            <person name="Watson M."/>
            <person name="Adriaenssens E.M."/>
            <person name="Foster-Nyarko E."/>
            <person name="Jarju S."/>
            <person name="Secka A."/>
            <person name="Antonio M."/>
            <person name="Oren A."/>
            <person name="Chaudhuri R.R."/>
            <person name="La Ragione R."/>
            <person name="Hildebrand F."/>
            <person name="Pallen M.J."/>
        </authorList>
    </citation>
    <scope>NUCLEOTIDE SEQUENCE</scope>
    <source>
        <strain evidence="1">ChiSxjej2B14-6234</strain>
    </source>
</reference>
<proteinExistence type="predicted"/>
<dbReference type="PANTHER" id="PTHR10443:SF12">
    <property type="entry name" value="DIPEPTIDASE"/>
    <property type="match status" value="1"/>
</dbReference>
<dbReference type="SUPFAM" id="SSF51556">
    <property type="entry name" value="Metallo-dependent hydrolases"/>
    <property type="match status" value="1"/>
</dbReference>
<accession>A0A9D0ZDD6</accession>
<dbReference type="Proteomes" id="UP000886887">
    <property type="component" value="Unassembled WGS sequence"/>
</dbReference>
<evidence type="ECO:0000313" key="2">
    <source>
        <dbReference type="Proteomes" id="UP000886887"/>
    </source>
</evidence>
<organism evidence="1 2">
    <name type="scientific">Candidatus Onthenecus intestinigallinarum</name>
    <dbReference type="NCBI Taxonomy" id="2840875"/>
    <lineage>
        <taxon>Bacteria</taxon>
        <taxon>Bacillati</taxon>
        <taxon>Bacillota</taxon>
        <taxon>Clostridia</taxon>
        <taxon>Eubacteriales</taxon>
        <taxon>Candidatus Onthenecus</taxon>
    </lineage>
</organism>
<dbReference type="PROSITE" id="PS51365">
    <property type="entry name" value="RENAL_DIPEPTIDASE_2"/>
    <property type="match status" value="1"/>
</dbReference>
<dbReference type="GO" id="GO:0006508">
    <property type="term" value="P:proteolysis"/>
    <property type="evidence" value="ECO:0007669"/>
    <property type="project" value="InterPro"/>
</dbReference>
<dbReference type="EMBL" id="DVFJ01000035">
    <property type="protein sequence ID" value="HIQ72403.1"/>
    <property type="molecule type" value="Genomic_DNA"/>
</dbReference>
<dbReference type="Pfam" id="PF01244">
    <property type="entry name" value="Peptidase_M19"/>
    <property type="match status" value="1"/>
</dbReference>
<dbReference type="InterPro" id="IPR008257">
    <property type="entry name" value="Pept_M19"/>
</dbReference>
<reference evidence="1" key="1">
    <citation type="submission" date="2020-10" db="EMBL/GenBank/DDBJ databases">
        <authorList>
            <person name="Gilroy R."/>
        </authorList>
    </citation>
    <scope>NUCLEOTIDE SEQUENCE</scope>
    <source>
        <strain evidence="1">ChiSxjej2B14-6234</strain>
    </source>
</reference>
<comment type="caution">
    <text evidence="1">The sequence shown here is derived from an EMBL/GenBank/DDBJ whole genome shotgun (WGS) entry which is preliminary data.</text>
</comment>
<sequence length="299" mass="32718">MRIIDTHCDTLYRRALRPQETPCVTAEALRAGGVSVQTCALFAGGEGPKGRPYEKALAQLEVLERLKAEGWKTVDSPAQAREGESAVMLSLEGGEILEDKLERVEAFRRRGARMIALTWNHENAIASPAKDGSQAGIKPFGWQVLAEMARLGMAADTSHLNERGFWDLIERHSQPPMASHSCCAALHPHFRNLTDAQIRALIERGGWIGVNFYPAFLTQGEATVADIVRHIDHIAQLGGAAYVGFGSDFDGIERTPLDCTGPQDVPRILDALRALGYPEETVRGIAGENFIAYFERLGA</sequence>
<name>A0A9D0ZDD6_9FIRM</name>
<dbReference type="GO" id="GO:0070573">
    <property type="term" value="F:metallodipeptidase activity"/>
    <property type="evidence" value="ECO:0007669"/>
    <property type="project" value="InterPro"/>
</dbReference>
<dbReference type="Gene3D" id="3.20.20.140">
    <property type="entry name" value="Metal-dependent hydrolases"/>
    <property type="match status" value="1"/>
</dbReference>
<dbReference type="AlphaFoldDB" id="A0A9D0ZDD6"/>
<gene>
    <name evidence="1" type="ORF">IAB73_09380</name>
</gene>
<dbReference type="InterPro" id="IPR032466">
    <property type="entry name" value="Metal_Hydrolase"/>
</dbReference>
<dbReference type="CDD" id="cd01301">
    <property type="entry name" value="rDP_like"/>
    <property type="match status" value="1"/>
</dbReference>